<sequence>MIYEIEIGTDKGKLSLITLGKEKDEVIECLQTDRFFIGYTHTGLTFGLNANEIVSFDIQKRETVPSMLTEALKDEYGEEITEKFPFLTSLLYEKAL</sequence>
<dbReference type="Proteomes" id="UP000028549">
    <property type="component" value="Unassembled WGS sequence"/>
</dbReference>
<dbReference type="EMBL" id="JNVC02000003">
    <property type="protein sequence ID" value="KEZ53231.1"/>
    <property type="molecule type" value="Genomic_DNA"/>
</dbReference>
<dbReference type="AlphaFoldDB" id="A0A084H0W9"/>
<accession>A0A084H0W9</accession>
<dbReference type="STRING" id="246786.GS18_0208000"/>
<gene>
    <name evidence="1" type="ORF">GS18_0208000</name>
</gene>
<reference evidence="1 2" key="1">
    <citation type="journal article" date="2005" name="Int. J. Syst. Evol. Microbiol.">
        <title>Bacillus cibi sp. nov., isolated from jeotgal, a traditional Korean fermented seafood.</title>
        <authorList>
            <person name="Yoon J.H."/>
            <person name="Lee C.H."/>
            <person name="Oh T.K."/>
        </authorList>
    </citation>
    <scope>NUCLEOTIDE SEQUENCE [LARGE SCALE GENOMIC DNA]</scope>
    <source>
        <strain evidence="1 2">DSM 16189</strain>
    </source>
</reference>
<comment type="caution">
    <text evidence="1">The sequence shown here is derived from an EMBL/GenBank/DDBJ whole genome shotgun (WGS) entry which is preliminary data.</text>
</comment>
<evidence type="ECO:0000313" key="1">
    <source>
        <dbReference type="EMBL" id="KEZ53231.1"/>
    </source>
</evidence>
<name>A0A084H0W9_METID</name>
<evidence type="ECO:0000313" key="2">
    <source>
        <dbReference type="Proteomes" id="UP000028549"/>
    </source>
</evidence>
<organism evidence="1 2">
    <name type="scientific">Metabacillus indicus</name>
    <name type="common">Bacillus indicus</name>
    <dbReference type="NCBI Taxonomy" id="246786"/>
    <lineage>
        <taxon>Bacteria</taxon>
        <taxon>Bacillati</taxon>
        <taxon>Bacillota</taxon>
        <taxon>Bacilli</taxon>
        <taxon>Bacillales</taxon>
        <taxon>Bacillaceae</taxon>
        <taxon>Metabacillus</taxon>
    </lineage>
</organism>
<dbReference type="OrthoDB" id="2921169at2"/>
<keyword evidence="2" id="KW-1185">Reference proteome</keyword>
<protein>
    <submittedName>
        <fullName evidence="1">Uncharacterized protein</fullName>
    </submittedName>
</protein>
<proteinExistence type="predicted"/>
<dbReference type="RefSeq" id="WP_029280755.1">
    <property type="nucleotide sequence ID" value="NZ_CANLZQ010000004.1"/>
</dbReference>